<name>A0A380BKN0_SPHSI</name>
<dbReference type="EMBL" id="UGYW01000002">
    <property type="protein sequence ID" value="SUJ02494.1"/>
    <property type="molecule type" value="Genomic_DNA"/>
</dbReference>
<reference evidence="1 2" key="1">
    <citation type="submission" date="2018-06" db="EMBL/GenBank/DDBJ databases">
        <authorList>
            <consortium name="Pathogen Informatics"/>
            <person name="Doyle S."/>
        </authorList>
    </citation>
    <scope>NUCLEOTIDE SEQUENCE [LARGE SCALE GENOMIC DNA]</scope>
    <source>
        <strain evidence="1 2">NCTC11388</strain>
    </source>
</reference>
<gene>
    <name evidence="1" type="ORF">NCTC11388_01041</name>
</gene>
<organism evidence="1 2">
    <name type="scientific">Sphingobacterium spiritivorum</name>
    <name type="common">Flavobacterium spiritivorum</name>
    <dbReference type="NCBI Taxonomy" id="258"/>
    <lineage>
        <taxon>Bacteria</taxon>
        <taxon>Pseudomonadati</taxon>
        <taxon>Bacteroidota</taxon>
        <taxon>Sphingobacteriia</taxon>
        <taxon>Sphingobacteriales</taxon>
        <taxon>Sphingobacteriaceae</taxon>
        <taxon>Sphingobacterium</taxon>
    </lineage>
</organism>
<evidence type="ECO:0008006" key="3">
    <source>
        <dbReference type="Google" id="ProtNLM"/>
    </source>
</evidence>
<proteinExistence type="predicted"/>
<dbReference type="AlphaFoldDB" id="A0A380BKN0"/>
<accession>A0A380BKN0</accession>
<evidence type="ECO:0000313" key="2">
    <source>
        <dbReference type="Proteomes" id="UP000254893"/>
    </source>
</evidence>
<evidence type="ECO:0000313" key="1">
    <source>
        <dbReference type="EMBL" id="SUJ02494.1"/>
    </source>
</evidence>
<sequence length="131" mass="15336">MKTSVEMKKQNIQDSNYPKRESNFLTTITSDDTFQVIIGNDGSSTLLLWQDEYYMEAYLSHCEIPITLSKVDSVIFLKWIKDNPHELNFFIHPVFGQESPKLDFKELMGKIIEKMESDGDFYDTLRENNLL</sequence>
<protein>
    <recommendedName>
        <fullName evidence="3">DUF2750 domain-containing protein</fullName>
    </recommendedName>
</protein>
<dbReference type="Proteomes" id="UP000254893">
    <property type="component" value="Unassembled WGS sequence"/>
</dbReference>